<dbReference type="Proteomes" id="UP000681967">
    <property type="component" value="Unassembled WGS sequence"/>
</dbReference>
<accession>A0A8S3A5T3</accession>
<dbReference type="Proteomes" id="UP000681720">
    <property type="component" value="Unassembled WGS sequence"/>
</dbReference>
<evidence type="ECO:0000256" key="1">
    <source>
        <dbReference type="SAM" id="MobiDB-lite"/>
    </source>
</evidence>
<reference evidence="2" key="1">
    <citation type="submission" date="2021-02" db="EMBL/GenBank/DDBJ databases">
        <authorList>
            <person name="Nowell W R."/>
        </authorList>
    </citation>
    <scope>NUCLEOTIDE SEQUENCE</scope>
</reference>
<dbReference type="AlphaFoldDB" id="A0A8S3A5T3"/>
<evidence type="ECO:0000313" key="3">
    <source>
        <dbReference type="EMBL" id="CAF4905071.1"/>
    </source>
</evidence>
<evidence type="ECO:0000313" key="4">
    <source>
        <dbReference type="Proteomes" id="UP000681967"/>
    </source>
</evidence>
<protein>
    <submittedName>
        <fullName evidence="2">Uncharacterized protein</fullName>
    </submittedName>
</protein>
<name>A0A8S3A5T3_9BILA</name>
<sequence length="62" mass="7152">TQHQQTAQRVQFQPQPQQQHQEQPQQQQTVQPVGIRGLMNKFTGPTKIPTYESKNKTATSHQ</sequence>
<evidence type="ECO:0000313" key="2">
    <source>
        <dbReference type="EMBL" id="CAF4696538.1"/>
    </source>
</evidence>
<gene>
    <name evidence="2" type="ORF">BYL167_LOCUS43929</name>
    <name evidence="3" type="ORF">GIL414_LOCUS52034</name>
</gene>
<organism evidence="2 4">
    <name type="scientific">Rotaria magnacalcarata</name>
    <dbReference type="NCBI Taxonomy" id="392030"/>
    <lineage>
        <taxon>Eukaryota</taxon>
        <taxon>Metazoa</taxon>
        <taxon>Spiralia</taxon>
        <taxon>Gnathifera</taxon>
        <taxon>Rotifera</taxon>
        <taxon>Eurotatoria</taxon>
        <taxon>Bdelloidea</taxon>
        <taxon>Philodinida</taxon>
        <taxon>Philodinidae</taxon>
        <taxon>Rotaria</taxon>
    </lineage>
</organism>
<feature type="region of interest" description="Disordered" evidence="1">
    <location>
        <begin position="1"/>
        <end position="62"/>
    </location>
</feature>
<feature type="compositionally biased region" description="Low complexity" evidence="1">
    <location>
        <begin position="1"/>
        <end position="33"/>
    </location>
</feature>
<proteinExistence type="predicted"/>
<comment type="caution">
    <text evidence="2">The sequence shown here is derived from an EMBL/GenBank/DDBJ whole genome shotgun (WGS) entry which is preliminary data.</text>
</comment>
<feature type="non-terminal residue" evidence="2">
    <location>
        <position position="62"/>
    </location>
</feature>
<feature type="non-terminal residue" evidence="2">
    <location>
        <position position="1"/>
    </location>
</feature>
<dbReference type="EMBL" id="CAJOBH010118034">
    <property type="protein sequence ID" value="CAF4696538.1"/>
    <property type="molecule type" value="Genomic_DNA"/>
</dbReference>
<dbReference type="EMBL" id="CAJOBJ010177238">
    <property type="protein sequence ID" value="CAF4905071.1"/>
    <property type="molecule type" value="Genomic_DNA"/>
</dbReference>